<dbReference type="Proteomes" id="UP000281028">
    <property type="component" value="Unassembled WGS sequence"/>
</dbReference>
<comment type="caution">
    <text evidence="2">The sequence shown here is derived from an EMBL/GenBank/DDBJ whole genome shotgun (WGS) entry which is preliminary data.</text>
</comment>
<dbReference type="EMBL" id="RIAR02000001">
    <property type="protein sequence ID" value="NSL86523.1"/>
    <property type="molecule type" value="Genomic_DNA"/>
</dbReference>
<dbReference type="SUPFAM" id="SSF50129">
    <property type="entry name" value="GroES-like"/>
    <property type="match status" value="1"/>
</dbReference>
<accession>A0A433WPC0</accession>
<dbReference type="InterPro" id="IPR041694">
    <property type="entry name" value="ADH_N_2"/>
</dbReference>
<reference evidence="2" key="1">
    <citation type="submission" date="2020-05" db="EMBL/GenBank/DDBJ databases">
        <title>Chitinophaga laudate sp. nov., isolated from a tropical peat swamp.</title>
        <authorList>
            <person name="Goh C.B.S."/>
            <person name="Lee M.S."/>
            <person name="Parimannan S."/>
            <person name="Pasbakhsh P."/>
            <person name="Yule C.M."/>
            <person name="Rajandas H."/>
            <person name="Loke S."/>
            <person name="Croft L."/>
            <person name="Tan J.B.L."/>
        </authorList>
    </citation>
    <scope>NUCLEOTIDE SEQUENCE</scope>
    <source>
        <strain evidence="2">Mgbs1</strain>
    </source>
</reference>
<dbReference type="Gene3D" id="3.40.50.720">
    <property type="entry name" value="NAD(P)-binding Rossmann-like Domain"/>
    <property type="match status" value="1"/>
</dbReference>
<dbReference type="PANTHER" id="PTHR43205">
    <property type="entry name" value="PROSTAGLANDIN REDUCTASE"/>
    <property type="match status" value="1"/>
</dbReference>
<dbReference type="GO" id="GO:0016628">
    <property type="term" value="F:oxidoreductase activity, acting on the CH-CH group of donors, NAD or NADP as acceptor"/>
    <property type="evidence" value="ECO:0007669"/>
    <property type="project" value="InterPro"/>
</dbReference>
<dbReference type="SMART" id="SM00829">
    <property type="entry name" value="PKS_ER"/>
    <property type="match status" value="1"/>
</dbReference>
<organism evidence="2 3">
    <name type="scientific">Chitinophaga solisilvae</name>
    <dbReference type="NCBI Taxonomy" id="1233460"/>
    <lineage>
        <taxon>Bacteria</taxon>
        <taxon>Pseudomonadati</taxon>
        <taxon>Bacteroidota</taxon>
        <taxon>Chitinophagia</taxon>
        <taxon>Chitinophagales</taxon>
        <taxon>Chitinophagaceae</taxon>
        <taxon>Chitinophaga</taxon>
    </lineage>
</organism>
<dbReference type="SUPFAM" id="SSF51735">
    <property type="entry name" value="NAD(P)-binding Rossmann-fold domains"/>
    <property type="match status" value="1"/>
</dbReference>
<protein>
    <submittedName>
        <fullName evidence="2">NADP-dependent oxidoreductase</fullName>
    </submittedName>
</protein>
<dbReference type="Pfam" id="PF16884">
    <property type="entry name" value="ADH_N_2"/>
    <property type="match status" value="1"/>
</dbReference>
<dbReference type="AlphaFoldDB" id="A0A433WPC0"/>
<dbReference type="CDD" id="cd05288">
    <property type="entry name" value="PGDH"/>
    <property type="match status" value="1"/>
</dbReference>
<dbReference type="Gene3D" id="3.90.180.10">
    <property type="entry name" value="Medium-chain alcohol dehydrogenases, catalytic domain"/>
    <property type="match status" value="1"/>
</dbReference>
<dbReference type="FunFam" id="3.40.50.720:FF:000121">
    <property type="entry name" value="Prostaglandin reductase 2"/>
    <property type="match status" value="1"/>
</dbReference>
<dbReference type="InterPro" id="IPR011032">
    <property type="entry name" value="GroES-like_sf"/>
</dbReference>
<dbReference type="InterPro" id="IPR045010">
    <property type="entry name" value="MDR_fam"/>
</dbReference>
<dbReference type="PANTHER" id="PTHR43205:SF7">
    <property type="entry name" value="PROSTAGLANDIN REDUCTASE 1"/>
    <property type="match status" value="1"/>
</dbReference>
<gene>
    <name evidence="2" type="ORF">ECE50_006760</name>
</gene>
<keyword evidence="1" id="KW-0560">Oxidoreductase</keyword>
<dbReference type="InterPro" id="IPR036291">
    <property type="entry name" value="NAD(P)-bd_dom_sf"/>
</dbReference>
<proteinExistence type="predicted"/>
<name>A0A433WPC0_9BACT</name>
<sequence>MDIKQILLASRPDGMPDMNNFSTTTATLPDITDGQVLVKPVYISVDPYLRGRMKEEKSYIPPFRINEPIESGGVGEVIASKDSRFREGDLVIPTGKKPFFPWATAAIFTGDTLRKTDPGVPPTYYLGILGMPGLTAYFGLMDIGKPKSGETVVVSGAAGAVGLVVGQIAKIQGCRVVGIAGGPEKIRLLTDEFNFDAAVDYKDNLNISAAIASACPNGVDVYFDNVGGPVSDAVMEHLNFFARIPVCGSISLYNSTETPTGPRVQPTLTKFSVLMQGFTIGNYAGRYHEGMQQLVEWVKAGKIRYRETIEEGFDKLPEALLGLFSGRNSGKMIVKV</sequence>
<dbReference type="InterPro" id="IPR013149">
    <property type="entry name" value="ADH-like_C"/>
</dbReference>
<dbReference type="InterPro" id="IPR020843">
    <property type="entry name" value="ER"/>
</dbReference>
<keyword evidence="3" id="KW-1185">Reference proteome</keyword>
<evidence type="ECO:0000256" key="1">
    <source>
        <dbReference type="ARBA" id="ARBA00023002"/>
    </source>
</evidence>
<dbReference type="Pfam" id="PF00107">
    <property type="entry name" value="ADH_zinc_N"/>
    <property type="match status" value="1"/>
</dbReference>
<evidence type="ECO:0000313" key="3">
    <source>
        <dbReference type="Proteomes" id="UP000281028"/>
    </source>
</evidence>
<dbReference type="OrthoDB" id="9805663at2"/>
<evidence type="ECO:0000313" key="2">
    <source>
        <dbReference type="EMBL" id="NSL86523.1"/>
    </source>
</evidence>